<dbReference type="SMART" id="SM00829">
    <property type="entry name" value="PKS_ER"/>
    <property type="match status" value="1"/>
</dbReference>
<dbReference type="SUPFAM" id="SSF51735">
    <property type="entry name" value="NAD(P)-binding Rossmann-fold domains"/>
    <property type="match status" value="1"/>
</dbReference>
<gene>
    <name evidence="2" type="ORF">GCM10010226_62850</name>
</gene>
<comment type="caution">
    <text evidence="2">The sequence shown here is derived from an EMBL/GenBank/DDBJ whole genome shotgun (WGS) entry which is preliminary data.</text>
</comment>
<evidence type="ECO:0000313" key="3">
    <source>
        <dbReference type="Proteomes" id="UP000646776"/>
    </source>
</evidence>
<dbReference type="InterPro" id="IPR011032">
    <property type="entry name" value="GroES-like_sf"/>
</dbReference>
<dbReference type="Gene3D" id="3.40.50.720">
    <property type="entry name" value="NAD(P)-binding Rossmann-like Domain"/>
    <property type="match status" value="1"/>
</dbReference>
<reference evidence="2" key="1">
    <citation type="journal article" date="2014" name="Int. J. Syst. Evol. Microbiol.">
        <title>Complete genome sequence of Corynebacterium casei LMG S-19264T (=DSM 44701T), isolated from a smear-ripened cheese.</title>
        <authorList>
            <consortium name="US DOE Joint Genome Institute (JGI-PGF)"/>
            <person name="Walter F."/>
            <person name="Albersmeier A."/>
            <person name="Kalinowski J."/>
            <person name="Ruckert C."/>
        </authorList>
    </citation>
    <scope>NUCLEOTIDE SEQUENCE</scope>
    <source>
        <strain evidence="2">JCM 4125</strain>
    </source>
</reference>
<dbReference type="InterPro" id="IPR036291">
    <property type="entry name" value="NAD(P)-bd_dom_sf"/>
</dbReference>
<dbReference type="InterPro" id="IPR013154">
    <property type="entry name" value="ADH-like_N"/>
</dbReference>
<feature type="domain" description="Enoyl reductase (ER)" evidence="1">
    <location>
        <begin position="10"/>
        <end position="326"/>
    </location>
</feature>
<dbReference type="EMBL" id="BMSA01000022">
    <property type="protein sequence ID" value="GGT76174.1"/>
    <property type="molecule type" value="Genomic_DNA"/>
</dbReference>
<dbReference type="Pfam" id="PF08240">
    <property type="entry name" value="ADH_N"/>
    <property type="match status" value="1"/>
</dbReference>
<sequence length="329" mass="33942">MKAIVQERFGPPEVLRVADVDRPVAGAGQVLVRVRAAAVNPYDWHMMRGDPYVARLLGAVGLVRPKCRVAGIDAAGQVEAVGADVSGLGPGDEVLGFCPGSFAEYALTTPELLVPRPASLTFEQAAAVPMGAVTALRGIRTVGRTRAGQRVLVNGAGGGVGTFAVQIAAALGAEVTGVCSARNVDLVRSLGAAHVVDYAQEDFTDRVAHYDVILDNVGNRPLGRLRRALAPTGTLVANGGGSPGRVFGAMGSLLRTSAVDVFARQRLRPILPSAPAGPTHEDLLAVTALIESGSLTPVVDRTYSLADTAAGVCHVERGHARGKVVVTVG</sequence>
<accession>A0A918HL68</accession>
<dbReference type="PANTHER" id="PTHR11695">
    <property type="entry name" value="ALCOHOL DEHYDROGENASE RELATED"/>
    <property type="match status" value="1"/>
</dbReference>
<dbReference type="Proteomes" id="UP000646776">
    <property type="component" value="Unassembled WGS sequence"/>
</dbReference>
<evidence type="ECO:0000259" key="1">
    <source>
        <dbReference type="SMART" id="SM00829"/>
    </source>
</evidence>
<dbReference type="GO" id="GO:0016491">
    <property type="term" value="F:oxidoreductase activity"/>
    <property type="evidence" value="ECO:0007669"/>
    <property type="project" value="InterPro"/>
</dbReference>
<keyword evidence="3" id="KW-1185">Reference proteome</keyword>
<evidence type="ECO:0000313" key="2">
    <source>
        <dbReference type="EMBL" id="GGT76174.1"/>
    </source>
</evidence>
<dbReference type="Gene3D" id="3.90.180.10">
    <property type="entry name" value="Medium-chain alcohol dehydrogenases, catalytic domain"/>
    <property type="match status" value="1"/>
</dbReference>
<reference evidence="2" key="2">
    <citation type="submission" date="2020-09" db="EMBL/GenBank/DDBJ databases">
        <authorList>
            <person name="Sun Q."/>
            <person name="Ohkuma M."/>
        </authorList>
    </citation>
    <scope>NUCLEOTIDE SEQUENCE</scope>
    <source>
        <strain evidence="2">JCM 4125</strain>
    </source>
</reference>
<dbReference type="Pfam" id="PF13602">
    <property type="entry name" value="ADH_zinc_N_2"/>
    <property type="match status" value="1"/>
</dbReference>
<protein>
    <submittedName>
        <fullName evidence="2">NADPH:quinone reductase</fullName>
    </submittedName>
</protein>
<dbReference type="InterPro" id="IPR020843">
    <property type="entry name" value="ER"/>
</dbReference>
<dbReference type="AlphaFoldDB" id="A0A918HL68"/>
<organism evidence="2 3">
    <name type="scientific">Streptomyces phaeofaciens</name>
    <dbReference type="NCBI Taxonomy" id="68254"/>
    <lineage>
        <taxon>Bacteria</taxon>
        <taxon>Bacillati</taxon>
        <taxon>Actinomycetota</taxon>
        <taxon>Actinomycetes</taxon>
        <taxon>Kitasatosporales</taxon>
        <taxon>Streptomycetaceae</taxon>
        <taxon>Streptomyces</taxon>
    </lineage>
</organism>
<dbReference type="InterPro" id="IPR050700">
    <property type="entry name" value="YIM1/Zinc_Alcohol_DH_Fams"/>
</dbReference>
<proteinExistence type="predicted"/>
<dbReference type="CDD" id="cd08267">
    <property type="entry name" value="MDR1"/>
    <property type="match status" value="1"/>
</dbReference>
<dbReference type="PANTHER" id="PTHR11695:SF294">
    <property type="entry name" value="RETICULON-4-INTERACTING PROTEIN 1, MITOCHONDRIAL"/>
    <property type="match status" value="1"/>
</dbReference>
<name>A0A918HL68_9ACTN</name>
<dbReference type="RefSeq" id="WP_189715326.1">
    <property type="nucleotide sequence ID" value="NZ_BMSA01000022.1"/>
</dbReference>
<dbReference type="SUPFAM" id="SSF50129">
    <property type="entry name" value="GroES-like"/>
    <property type="match status" value="1"/>
</dbReference>